<feature type="region of interest" description="Disordered" evidence="1">
    <location>
        <begin position="1"/>
        <end position="25"/>
    </location>
</feature>
<comment type="caution">
    <text evidence="2">The sequence shown here is derived from an EMBL/GenBank/DDBJ whole genome shotgun (WGS) entry which is preliminary data.</text>
</comment>
<protein>
    <recommendedName>
        <fullName evidence="4">Cytosolic protein</fullName>
    </recommendedName>
</protein>
<dbReference type="GO" id="GO:0046872">
    <property type="term" value="F:metal ion binding"/>
    <property type="evidence" value="ECO:0007669"/>
    <property type="project" value="InterPro"/>
</dbReference>
<dbReference type="EMBL" id="PDSK01000051">
    <property type="protein sequence ID" value="PIE35227.1"/>
    <property type="molecule type" value="Genomic_DNA"/>
</dbReference>
<dbReference type="Pfam" id="PF02583">
    <property type="entry name" value="Trns_repr_metal"/>
    <property type="match status" value="1"/>
</dbReference>
<evidence type="ECO:0008006" key="4">
    <source>
        <dbReference type="Google" id="ProtNLM"/>
    </source>
</evidence>
<feature type="compositionally biased region" description="Basic and acidic residues" evidence="1">
    <location>
        <begin position="1"/>
        <end position="16"/>
    </location>
</feature>
<dbReference type="Gene3D" id="1.20.58.1000">
    <property type="entry name" value="Metal-sensitive repressor, helix protomer"/>
    <property type="match status" value="1"/>
</dbReference>
<dbReference type="PANTHER" id="PTHR33677">
    <property type="entry name" value="TRANSCRIPTIONAL REPRESSOR FRMR-RELATED"/>
    <property type="match status" value="1"/>
</dbReference>
<dbReference type="AlphaFoldDB" id="A0A2G6KHU0"/>
<gene>
    <name evidence="2" type="ORF">CSA56_05080</name>
</gene>
<reference evidence="2 3" key="1">
    <citation type="submission" date="2017-10" db="EMBL/GenBank/DDBJ databases">
        <title>Novel microbial diversity and functional potential in the marine mammal oral microbiome.</title>
        <authorList>
            <person name="Dudek N.K."/>
            <person name="Sun C.L."/>
            <person name="Burstein D."/>
            <person name="Kantor R.S."/>
            <person name="Aliaga Goltsman D.S."/>
            <person name="Bik E.M."/>
            <person name="Thomas B.C."/>
            <person name="Banfield J.F."/>
            <person name="Relman D.A."/>
        </authorList>
    </citation>
    <scope>NUCLEOTIDE SEQUENCE [LARGE SCALE GENOMIC DNA]</scope>
    <source>
        <strain evidence="2">DOLJORAL78_47_16</strain>
    </source>
</reference>
<dbReference type="InterPro" id="IPR003735">
    <property type="entry name" value="Metal_Tscrpt_repr"/>
</dbReference>
<dbReference type="GO" id="GO:0045892">
    <property type="term" value="P:negative regulation of DNA-templated transcription"/>
    <property type="evidence" value="ECO:0007669"/>
    <property type="project" value="UniProtKB-ARBA"/>
</dbReference>
<evidence type="ECO:0000313" key="2">
    <source>
        <dbReference type="EMBL" id="PIE35227.1"/>
    </source>
</evidence>
<proteinExistence type="predicted"/>
<organism evidence="2 3">
    <name type="scientific">candidate division KSB3 bacterium</name>
    <dbReference type="NCBI Taxonomy" id="2044937"/>
    <lineage>
        <taxon>Bacteria</taxon>
        <taxon>candidate division KSB3</taxon>
    </lineage>
</organism>
<dbReference type="PANTHER" id="PTHR33677:SF3">
    <property type="entry name" value="COPPER-SENSING TRANSCRIPTIONAL REPRESSOR RICR"/>
    <property type="match status" value="1"/>
</dbReference>
<name>A0A2G6KHU0_9BACT</name>
<sequence>MAKDTSSEKQTQTHEHMHQHKKTRAVVNRLSRIEGHVRSIKTMVEDQRDCTEVLVQIAAVRSAINKVGKVVLEDHLENCLFHAGISPDDNDIWTSVKDVFDAYF</sequence>
<evidence type="ECO:0000313" key="3">
    <source>
        <dbReference type="Proteomes" id="UP000230821"/>
    </source>
</evidence>
<evidence type="ECO:0000256" key="1">
    <source>
        <dbReference type="SAM" id="MobiDB-lite"/>
    </source>
</evidence>
<dbReference type="GO" id="GO:0003677">
    <property type="term" value="F:DNA binding"/>
    <property type="evidence" value="ECO:0007669"/>
    <property type="project" value="InterPro"/>
</dbReference>
<accession>A0A2G6KHU0</accession>
<dbReference type="InterPro" id="IPR038390">
    <property type="entry name" value="Metal_Tscrpt_repr_sf"/>
</dbReference>
<dbReference type="Proteomes" id="UP000230821">
    <property type="component" value="Unassembled WGS sequence"/>
</dbReference>